<protein>
    <submittedName>
        <fullName evidence="4">Repeat-containing protein</fullName>
    </submittedName>
</protein>
<keyword evidence="1" id="KW-0677">Repeat</keyword>
<dbReference type="PANTHER" id="PTHR45641">
    <property type="entry name" value="TETRATRICOPEPTIDE REPEAT PROTEIN (AFU_ORTHOLOGUE AFUA_6G03870)"/>
    <property type="match status" value="1"/>
</dbReference>
<evidence type="ECO:0000256" key="2">
    <source>
        <dbReference type="ARBA" id="ARBA00022803"/>
    </source>
</evidence>
<dbReference type="Pfam" id="PF13424">
    <property type="entry name" value="TPR_12"/>
    <property type="match status" value="4"/>
</dbReference>
<evidence type="ECO:0000313" key="4">
    <source>
        <dbReference type="EMBL" id="CAB9517241.1"/>
    </source>
</evidence>
<dbReference type="AlphaFoldDB" id="A0A9N8HKI5"/>
<evidence type="ECO:0000256" key="1">
    <source>
        <dbReference type="ARBA" id="ARBA00022737"/>
    </source>
</evidence>
<dbReference type="SUPFAM" id="SSF48452">
    <property type="entry name" value="TPR-like"/>
    <property type="match status" value="2"/>
</dbReference>
<organism evidence="4 5">
    <name type="scientific">Seminavis robusta</name>
    <dbReference type="NCBI Taxonomy" id="568900"/>
    <lineage>
        <taxon>Eukaryota</taxon>
        <taxon>Sar</taxon>
        <taxon>Stramenopiles</taxon>
        <taxon>Ochrophyta</taxon>
        <taxon>Bacillariophyta</taxon>
        <taxon>Bacillariophyceae</taxon>
        <taxon>Bacillariophycidae</taxon>
        <taxon>Naviculales</taxon>
        <taxon>Naviculaceae</taxon>
        <taxon>Seminavis</taxon>
    </lineage>
</organism>
<feature type="repeat" description="TPR" evidence="3">
    <location>
        <begin position="905"/>
        <end position="938"/>
    </location>
</feature>
<reference evidence="4" key="1">
    <citation type="submission" date="2020-06" db="EMBL/GenBank/DDBJ databases">
        <authorList>
            <consortium name="Plant Systems Biology data submission"/>
        </authorList>
    </citation>
    <scope>NUCLEOTIDE SEQUENCE</scope>
    <source>
        <strain evidence="4">D6</strain>
    </source>
</reference>
<dbReference type="PANTHER" id="PTHR45641:SF1">
    <property type="entry name" value="AAA+ ATPASE DOMAIN-CONTAINING PROTEIN"/>
    <property type="match status" value="1"/>
</dbReference>
<sequence>MKRKSFAGHKNKNDLPLALSVHYLRTTFLQEVLSTPGLSKKSTIYDIENLDEATPGVIRSKGLDIDCPHDGRPGAAYVDCVHGRDNVGPARYMLSYSWAYRLTDILDTLSEYCFQNRRNPRRTYVWICCLCNNQHRVYENRQAGEVVPFEEFRDVFFGRVTKIGHILAMMQPWHSPTYLQRVWCIFELTTAESHGCQLSIVMPPKEKDSLDNHLFGTKGKSLDAFFRVLARTSVEDAQASVENDRTAILKVVMEGMGCAALNQRVNELLRLWLDGVVHDIIAYRQDLQDYFGDNCGSMAHARFCSRVCVLFHKNGRNPQEALEWGNKAIEIHSAKNNPQVHEIAACYSHVGNVQTSMGELDQALASYEQGFDVLAVYLRNKHPAIASEYAFITGNVLRRRQQQQKTHGRMDYKRDYDYVLGLHKRRLAKPNTRKQNVLAEQDNKNNKKVEPIIWRTMATIHNNIAHICMELDDEDGALARAYMALALIEYVVGDTDHVEAARSHEIRGSILEQHEDHAGALDLYRRALGMRKNVQGKHPETAQSLYRVACMWHSNSEHDRALEKHREALVIRKAVLGATHLDTAASHEAIGDVLHFMGDHTESLVEYRIALAIKASLLGDGPDTARLRICMGDTCKDAQDFDGALEHAADRISSMVETMLAIVADARTNHDHDRAMELCERAFAIQKYHSPEDSAGICGLIGDILVDQGYYPLAIDRYKACLSAPLADTGKPSLDTATFYDKLANALLLDGDCNAALGEYENALDVREDLLGNTHLAIAETYERMGIAALKDDNLKFAQYAYGEAVAVTRLLPDMPDLQKASACDRFGAAFLEGGYTDIALVYYREALRFKTAALGQHDLFVADAHEKIGDLLYEKGEFHAGKEAFQSMLTIRKELLGEDSVTMAESYSRVGNALLDTADYSGAAEAYRNALAIYEKVQGPGSDSANIVFQNLKKAMKKEAQGLLVIKGKSLAKLRIGSKGKRKSRRASGKSIQTI</sequence>
<keyword evidence="5" id="KW-1185">Reference proteome</keyword>
<keyword evidence="2 3" id="KW-0802">TPR repeat</keyword>
<dbReference type="EMBL" id="CAICTM010000841">
    <property type="protein sequence ID" value="CAB9517241.1"/>
    <property type="molecule type" value="Genomic_DNA"/>
</dbReference>
<accession>A0A9N8HKI5</accession>
<dbReference type="InterPro" id="IPR011990">
    <property type="entry name" value="TPR-like_helical_dom_sf"/>
</dbReference>
<evidence type="ECO:0000313" key="5">
    <source>
        <dbReference type="Proteomes" id="UP001153069"/>
    </source>
</evidence>
<dbReference type="OrthoDB" id="10031679at2759"/>
<gene>
    <name evidence="4" type="ORF">SEMRO_842_G209680.1</name>
</gene>
<evidence type="ECO:0000256" key="3">
    <source>
        <dbReference type="PROSITE-ProRule" id="PRU00339"/>
    </source>
</evidence>
<comment type="caution">
    <text evidence="4">The sequence shown here is derived from an EMBL/GenBank/DDBJ whole genome shotgun (WGS) entry which is preliminary data.</text>
</comment>
<dbReference type="Gene3D" id="1.25.40.10">
    <property type="entry name" value="Tetratricopeptide repeat domain"/>
    <property type="match status" value="4"/>
</dbReference>
<proteinExistence type="predicted"/>
<dbReference type="InterPro" id="IPR019734">
    <property type="entry name" value="TPR_rpt"/>
</dbReference>
<name>A0A9N8HKI5_9STRA</name>
<dbReference type="Proteomes" id="UP001153069">
    <property type="component" value="Unassembled WGS sequence"/>
</dbReference>
<dbReference type="SMART" id="SM00028">
    <property type="entry name" value="TPR"/>
    <property type="match status" value="10"/>
</dbReference>
<dbReference type="PROSITE" id="PS50005">
    <property type="entry name" value="TPR"/>
    <property type="match status" value="1"/>
</dbReference>